<evidence type="ECO:0000259" key="6">
    <source>
        <dbReference type="Pfam" id="PF07980"/>
    </source>
</evidence>
<dbReference type="Gene3D" id="1.25.40.390">
    <property type="match status" value="1"/>
</dbReference>
<comment type="similarity">
    <text evidence="2">Belongs to the SusD family.</text>
</comment>
<dbReference type="InterPro" id="IPR033985">
    <property type="entry name" value="SusD-like_N"/>
</dbReference>
<feature type="domain" description="RagB/SusD" evidence="6">
    <location>
        <begin position="330"/>
        <end position="432"/>
    </location>
</feature>
<proteinExistence type="inferred from homology"/>
<name>A0A2U2PM31_9SPHI</name>
<comment type="caution">
    <text evidence="8">The sequence shown here is derived from an EMBL/GenBank/DDBJ whole genome shotgun (WGS) entry which is preliminary data.</text>
</comment>
<sequence length="457" mass="50896">MKTILRYIIAGIMLFSITSCEKFLDREPISQVTPENFFTSEQNAQSAVMGMYRSMLSPYYYGQTMIIIPEFSANHVNHAASYPEFVEYKENRIRVDNPWTGNLWNAAYATINAANNIISRVAEMPQGSISEEKKSQFIQEAKFVRGLTYFNLVRAFGNIPLVLTPTAEDEDLQVAQSAADKVYEQIIADLKETLNLPDSYANAADTKGRATGTAGKALLAKVYLYHAKTTGDYTEAARLAGEVVGQSGLSLPGAFGSVWTEENTSESIFELQFDEQAINTLASVSNPTASMLFYAAGEEIAGMYEASDKRKDFTVYPGEGENSGRYYIGKYRNYSPAIQNFPVIRLAEILLIHAEAKARADGNVSSAAWNSFKTVRDRAGITTPQVSAFASVAAFVTEVQEEKRREMMFEGEAWFDYCRTGLALTEMMKNANPDYFLYPIPDAQRLVNPLLQQNKGY</sequence>
<dbReference type="SUPFAM" id="SSF48452">
    <property type="entry name" value="TPR-like"/>
    <property type="match status" value="1"/>
</dbReference>
<dbReference type="InterPro" id="IPR011990">
    <property type="entry name" value="TPR-like_helical_dom_sf"/>
</dbReference>
<keyword evidence="3" id="KW-0732">Signal</keyword>
<keyword evidence="4" id="KW-0472">Membrane</keyword>
<evidence type="ECO:0000313" key="8">
    <source>
        <dbReference type="EMBL" id="PWG82461.1"/>
    </source>
</evidence>
<dbReference type="GO" id="GO:0009279">
    <property type="term" value="C:cell outer membrane"/>
    <property type="evidence" value="ECO:0007669"/>
    <property type="project" value="UniProtKB-SubCell"/>
</dbReference>
<dbReference type="CDD" id="cd08977">
    <property type="entry name" value="SusD"/>
    <property type="match status" value="1"/>
</dbReference>
<accession>A0A2U2PM31</accession>
<evidence type="ECO:0000256" key="2">
    <source>
        <dbReference type="ARBA" id="ARBA00006275"/>
    </source>
</evidence>
<protein>
    <submittedName>
        <fullName evidence="8">RagB/SusD family nutrient uptake outer membrane protein</fullName>
    </submittedName>
</protein>
<keyword evidence="5" id="KW-0998">Cell outer membrane</keyword>
<dbReference type="RefSeq" id="WP_109413880.1">
    <property type="nucleotide sequence ID" value="NZ_QEAS01000001.1"/>
</dbReference>
<dbReference type="Proteomes" id="UP000245647">
    <property type="component" value="Unassembled WGS sequence"/>
</dbReference>
<comment type="subcellular location">
    <subcellularLocation>
        <location evidence="1">Cell outer membrane</location>
    </subcellularLocation>
</comment>
<dbReference type="Pfam" id="PF14322">
    <property type="entry name" value="SusD-like_3"/>
    <property type="match status" value="1"/>
</dbReference>
<dbReference type="Pfam" id="PF07980">
    <property type="entry name" value="SusD_RagB"/>
    <property type="match status" value="1"/>
</dbReference>
<dbReference type="OrthoDB" id="621570at2"/>
<dbReference type="PROSITE" id="PS51257">
    <property type="entry name" value="PROKAR_LIPOPROTEIN"/>
    <property type="match status" value="1"/>
</dbReference>
<evidence type="ECO:0000256" key="1">
    <source>
        <dbReference type="ARBA" id="ARBA00004442"/>
    </source>
</evidence>
<feature type="domain" description="SusD-like N-terminal" evidence="7">
    <location>
        <begin position="22"/>
        <end position="224"/>
    </location>
</feature>
<evidence type="ECO:0000313" key="9">
    <source>
        <dbReference type="Proteomes" id="UP000245647"/>
    </source>
</evidence>
<dbReference type="InterPro" id="IPR012944">
    <property type="entry name" value="SusD_RagB_dom"/>
</dbReference>
<evidence type="ECO:0000256" key="5">
    <source>
        <dbReference type="ARBA" id="ARBA00023237"/>
    </source>
</evidence>
<evidence type="ECO:0000259" key="7">
    <source>
        <dbReference type="Pfam" id="PF14322"/>
    </source>
</evidence>
<dbReference type="EMBL" id="QEAS01000001">
    <property type="protein sequence ID" value="PWG82461.1"/>
    <property type="molecule type" value="Genomic_DNA"/>
</dbReference>
<dbReference type="AlphaFoldDB" id="A0A2U2PM31"/>
<keyword evidence="9" id="KW-1185">Reference proteome</keyword>
<gene>
    <name evidence="8" type="ORF">DDR33_00920</name>
</gene>
<evidence type="ECO:0000256" key="3">
    <source>
        <dbReference type="ARBA" id="ARBA00022729"/>
    </source>
</evidence>
<evidence type="ECO:0000256" key="4">
    <source>
        <dbReference type="ARBA" id="ARBA00023136"/>
    </source>
</evidence>
<organism evidence="8 9">
    <name type="scientific">Pararcticibacter amylolyticus</name>
    <dbReference type="NCBI Taxonomy" id="2173175"/>
    <lineage>
        <taxon>Bacteria</taxon>
        <taxon>Pseudomonadati</taxon>
        <taxon>Bacteroidota</taxon>
        <taxon>Sphingobacteriia</taxon>
        <taxon>Sphingobacteriales</taxon>
        <taxon>Sphingobacteriaceae</taxon>
        <taxon>Pararcticibacter</taxon>
    </lineage>
</organism>
<reference evidence="8 9" key="1">
    <citation type="submission" date="2018-04" db="EMBL/GenBank/DDBJ databases">
        <title>Pedobacter chongqingensis sp. nov., isolated from a rottenly hemp rope.</title>
        <authorList>
            <person name="Cai Y."/>
        </authorList>
    </citation>
    <scope>NUCLEOTIDE SEQUENCE [LARGE SCALE GENOMIC DNA]</scope>
    <source>
        <strain evidence="8 9">FJ4-8</strain>
    </source>
</reference>